<dbReference type="EMBL" id="WNWW01000885">
    <property type="protein sequence ID" value="KAF3421139.1"/>
    <property type="molecule type" value="Genomic_DNA"/>
</dbReference>
<dbReference type="SUPFAM" id="SSF50923">
    <property type="entry name" value="Hemopexin-like domain"/>
    <property type="match status" value="1"/>
</dbReference>
<dbReference type="InterPro" id="IPR036375">
    <property type="entry name" value="Hemopexin-like_dom_sf"/>
</dbReference>
<organism evidence="2 3">
    <name type="scientific">Frieseomelitta varia</name>
    <dbReference type="NCBI Taxonomy" id="561572"/>
    <lineage>
        <taxon>Eukaryota</taxon>
        <taxon>Metazoa</taxon>
        <taxon>Ecdysozoa</taxon>
        <taxon>Arthropoda</taxon>
        <taxon>Hexapoda</taxon>
        <taxon>Insecta</taxon>
        <taxon>Pterygota</taxon>
        <taxon>Neoptera</taxon>
        <taxon>Endopterygota</taxon>
        <taxon>Hymenoptera</taxon>
        <taxon>Apocrita</taxon>
        <taxon>Aculeata</taxon>
        <taxon>Apoidea</taxon>
        <taxon>Anthophila</taxon>
        <taxon>Apidae</taxon>
        <taxon>Frieseomelitta</taxon>
    </lineage>
</organism>
<evidence type="ECO:0000313" key="3">
    <source>
        <dbReference type="Proteomes" id="UP000655588"/>
    </source>
</evidence>
<accession>A0A833VUV5</accession>
<keyword evidence="3" id="KW-1185">Reference proteome</keyword>
<dbReference type="Gene3D" id="2.110.10.10">
    <property type="entry name" value="Hemopexin-like domain"/>
    <property type="match status" value="1"/>
</dbReference>
<reference evidence="2" key="1">
    <citation type="submission" date="2019-11" db="EMBL/GenBank/DDBJ databases">
        <title>The nuclear and mitochondrial genomes of Frieseomelitta varia - a highly eusocial stingless bee (Meliponini) with a permanently sterile worker caste.</title>
        <authorList>
            <person name="Freitas F.C.P."/>
            <person name="Lourenco A.P."/>
            <person name="Nunes F.M.F."/>
            <person name="Paschoal A.R."/>
            <person name="Abreu F.C.P."/>
            <person name="Barbin F.O."/>
            <person name="Bataglia L."/>
            <person name="Cardoso-Junior C.A.M."/>
            <person name="Cervoni M.S."/>
            <person name="Silva S.R."/>
            <person name="Dalarmi F."/>
            <person name="Del Lama M.A."/>
            <person name="Depintor T.S."/>
            <person name="Ferreira K.M."/>
            <person name="Goria P.S."/>
            <person name="Jaskot M.C."/>
            <person name="Lago D.C."/>
            <person name="Luna-Lucena D."/>
            <person name="Moda L.M."/>
            <person name="Nascimento L."/>
            <person name="Pedrino M."/>
            <person name="Rabico F.O."/>
            <person name="Sanches F.C."/>
            <person name="Santos D.E."/>
            <person name="Santos C.G."/>
            <person name="Vieira J."/>
            <person name="Lopes T.F."/>
            <person name="Barchuk A.R."/>
            <person name="Hartfelder K."/>
            <person name="Simoes Z.L.P."/>
            <person name="Bitondi M.M.G."/>
            <person name="Pinheiro D.G."/>
        </authorList>
    </citation>
    <scope>NUCLEOTIDE SEQUENCE</scope>
    <source>
        <strain evidence="2">USP_RPSP 00005682</strain>
        <tissue evidence="2">Whole individual</tissue>
    </source>
</reference>
<gene>
    <name evidence="2" type="ORF">E2986_13839</name>
</gene>
<name>A0A833VUV5_9HYME</name>
<comment type="caution">
    <text evidence="2">The sequence shown here is derived from an EMBL/GenBank/DDBJ whole genome shotgun (WGS) entry which is preliminary data.</text>
</comment>
<protein>
    <submittedName>
        <fullName evidence="2">Uncharacterized protein</fullName>
    </submittedName>
</protein>
<evidence type="ECO:0000256" key="1">
    <source>
        <dbReference type="SAM" id="MobiDB-lite"/>
    </source>
</evidence>
<feature type="region of interest" description="Disordered" evidence="1">
    <location>
        <begin position="89"/>
        <end position="112"/>
    </location>
</feature>
<sequence length="135" mass="15670">MHIDSDQIIKRVTICFVNDLQYLRSFDESVNYIELDYPRNISMFAGIGTDIDAVFQWKNGQKNIFLQGERLLGVRRPKDEGCARKAKAVSSSLDGLPSRTGNERRRKLSKEENNAFEQRIDKIEPFPWDILYSIL</sequence>
<dbReference type="Proteomes" id="UP000655588">
    <property type="component" value="Unassembled WGS sequence"/>
</dbReference>
<proteinExistence type="predicted"/>
<evidence type="ECO:0000313" key="2">
    <source>
        <dbReference type="EMBL" id="KAF3421139.1"/>
    </source>
</evidence>
<dbReference type="AlphaFoldDB" id="A0A833VUV5"/>